<dbReference type="Pfam" id="PF07681">
    <property type="entry name" value="DoxX"/>
    <property type="match status" value="1"/>
</dbReference>
<dbReference type="RefSeq" id="WP_111334400.1">
    <property type="nucleotide sequence ID" value="NZ_CP030032.1"/>
</dbReference>
<dbReference type="KEGG" id="bsed:DN745_09760"/>
<reference evidence="7 8" key="1">
    <citation type="submission" date="2018-06" db="EMBL/GenBank/DDBJ databases">
        <title>Lujinxingia sediminis gen. nov. sp. nov., a new facultative anaerobic member of the class Deltaproteobacteria, and proposal of Lujinxingaceae fam. nov.</title>
        <authorList>
            <person name="Guo L.-Y."/>
            <person name="Li C.-M."/>
            <person name="Wang S."/>
            <person name="Du Z.-J."/>
        </authorList>
    </citation>
    <scope>NUCLEOTIDE SEQUENCE [LARGE SCALE GENOMIC DNA]</scope>
    <source>
        <strain evidence="7 8">FA350</strain>
    </source>
</reference>
<keyword evidence="6" id="KW-0472">Membrane</keyword>
<dbReference type="EMBL" id="CP030032">
    <property type="protein sequence ID" value="AWV89607.1"/>
    <property type="molecule type" value="Genomic_DNA"/>
</dbReference>
<dbReference type="PANTHER" id="PTHR33452">
    <property type="entry name" value="OXIDOREDUCTASE CATD-RELATED"/>
    <property type="match status" value="1"/>
</dbReference>
<keyword evidence="5" id="KW-1133">Transmembrane helix</keyword>
<evidence type="ECO:0000256" key="2">
    <source>
        <dbReference type="ARBA" id="ARBA00006679"/>
    </source>
</evidence>
<dbReference type="InterPro" id="IPR051907">
    <property type="entry name" value="DoxX-like_oxidoreductase"/>
</dbReference>
<evidence type="ECO:0000256" key="4">
    <source>
        <dbReference type="ARBA" id="ARBA00022692"/>
    </source>
</evidence>
<keyword evidence="4" id="KW-0812">Transmembrane</keyword>
<organism evidence="7 8">
    <name type="scientific">Bradymonas sediminis</name>
    <dbReference type="NCBI Taxonomy" id="1548548"/>
    <lineage>
        <taxon>Bacteria</taxon>
        <taxon>Deltaproteobacteria</taxon>
        <taxon>Bradymonadales</taxon>
        <taxon>Bradymonadaceae</taxon>
        <taxon>Bradymonas</taxon>
    </lineage>
</organism>
<evidence type="ECO:0000313" key="8">
    <source>
        <dbReference type="Proteomes" id="UP000249799"/>
    </source>
</evidence>
<evidence type="ECO:0000256" key="1">
    <source>
        <dbReference type="ARBA" id="ARBA00004651"/>
    </source>
</evidence>
<comment type="similarity">
    <text evidence="2">Belongs to the DoxX family.</text>
</comment>
<dbReference type="Proteomes" id="UP000249799">
    <property type="component" value="Chromosome"/>
</dbReference>
<gene>
    <name evidence="7" type="ORF">DN745_09760</name>
</gene>
<sequence>MLKALKLDFVGKYQDFGLLAIRIGLGAAFIVHGWPKMMGGTAAWAKLGERFAQAVGLGTWPDALSFMSVPMGFMGAFGELVGGLLLMLGLFMRPATFLLFSTMVVAMLFHISIGDGFGGYSHAMEAAIVFFGLFFAGPGKYSLDQRIG</sequence>
<proteinExistence type="inferred from homology"/>
<evidence type="ECO:0000313" key="7">
    <source>
        <dbReference type="EMBL" id="AWV89607.1"/>
    </source>
</evidence>
<keyword evidence="8" id="KW-1185">Reference proteome</keyword>
<dbReference type="GO" id="GO:0005886">
    <property type="term" value="C:plasma membrane"/>
    <property type="evidence" value="ECO:0007669"/>
    <property type="project" value="UniProtKB-SubCell"/>
</dbReference>
<accession>A0A2Z4FKU2</accession>
<dbReference type="PANTHER" id="PTHR33452:SF1">
    <property type="entry name" value="INNER MEMBRANE PROTEIN YPHA-RELATED"/>
    <property type="match status" value="1"/>
</dbReference>
<evidence type="ECO:0000256" key="5">
    <source>
        <dbReference type="ARBA" id="ARBA00022989"/>
    </source>
</evidence>
<keyword evidence="3" id="KW-1003">Cell membrane</keyword>
<evidence type="ECO:0000256" key="6">
    <source>
        <dbReference type="ARBA" id="ARBA00023136"/>
    </source>
</evidence>
<evidence type="ECO:0000256" key="3">
    <source>
        <dbReference type="ARBA" id="ARBA00022475"/>
    </source>
</evidence>
<protein>
    <submittedName>
        <fullName evidence="7">DoxX family protein</fullName>
    </submittedName>
</protein>
<dbReference type="OrthoDB" id="9813193at2"/>
<name>A0A2Z4FKU2_9DELT</name>
<dbReference type="AlphaFoldDB" id="A0A2Z4FKU2"/>
<dbReference type="InterPro" id="IPR032808">
    <property type="entry name" value="DoxX"/>
</dbReference>
<comment type="subcellular location">
    <subcellularLocation>
        <location evidence="1">Cell membrane</location>
        <topology evidence="1">Multi-pass membrane protein</topology>
    </subcellularLocation>
</comment>